<reference evidence="1 2" key="1">
    <citation type="journal article" date="2017" name="Int. J. Syst. Evol. Microbiol.">
        <title>Bacillus mangrovi sp. nov., isolated from a sediment sample from a mangrove forest.</title>
        <authorList>
            <person name="Gupta V."/>
            <person name="Singh P.K."/>
            <person name="Korpole S."/>
            <person name="Tanuku N.R.S."/>
            <person name="Pinnaka A.K."/>
        </authorList>
    </citation>
    <scope>NUCLEOTIDE SEQUENCE [LARGE SCALE GENOMIC DNA]</scope>
    <source>
        <strain evidence="1 2">KCTC 33872</strain>
    </source>
</reference>
<evidence type="ECO:0000313" key="1">
    <source>
        <dbReference type="EMBL" id="MTH54575.1"/>
    </source>
</evidence>
<protein>
    <submittedName>
        <fullName evidence="1">Uncharacterized protein</fullName>
    </submittedName>
</protein>
<name>A0A7X2S6V9_9BACI</name>
<evidence type="ECO:0000313" key="2">
    <source>
        <dbReference type="Proteomes" id="UP000434639"/>
    </source>
</evidence>
<dbReference type="OrthoDB" id="1682087at2"/>
<dbReference type="EMBL" id="WMIB01000015">
    <property type="protein sequence ID" value="MTH54575.1"/>
    <property type="molecule type" value="Genomic_DNA"/>
</dbReference>
<proteinExistence type="predicted"/>
<keyword evidence="2" id="KW-1185">Reference proteome</keyword>
<comment type="caution">
    <text evidence="1">The sequence shown here is derived from an EMBL/GenBank/DDBJ whole genome shotgun (WGS) entry which is preliminary data.</text>
</comment>
<dbReference type="RefSeq" id="WP_155113083.1">
    <property type="nucleotide sequence ID" value="NZ_WMIB01000015.1"/>
</dbReference>
<sequence length="146" mass="17439">MYPVLEYRLNDPLNGYPAIYHFTDLDPIQIFCRRSCDYFVLEGKVYEVTSTALERDRFVIYLKKDEGEQPFKSAPLDRPLGIEIRLYEEYSESKEFMYVSCFDHIEVFSRLDSTYLTLRGKEYERVSAEMDQDRLTYVLYVKETAE</sequence>
<dbReference type="Proteomes" id="UP000434639">
    <property type="component" value="Unassembled WGS sequence"/>
</dbReference>
<organism evidence="1 2">
    <name type="scientific">Metabacillus mangrovi</name>
    <dbReference type="NCBI Taxonomy" id="1491830"/>
    <lineage>
        <taxon>Bacteria</taxon>
        <taxon>Bacillati</taxon>
        <taxon>Bacillota</taxon>
        <taxon>Bacilli</taxon>
        <taxon>Bacillales</taxon>
        <taxon>Bacillaceae</taxon>
        <taxon>Metabacillus</taxon>
    </lineage>
</organism>
<accession>A0A7X2S6V9</accession>
<gene>
    <name evidence="1" type="ORF">GKZ89_14315</name>
</gene>
<dbReference type="AlphaFoldDB" id="A0A7X2S6V9"/>